<proteinExistence type="predicted"/>
<name>A0AAP1RCD9_ECOLX</name>
<feature type="region of interest" description="Disordered" evidence="1">
    <location>
        <begin position="28"/>
        <end position="55"/>
    </location>
</feature>
<gene>
    <name evidence="2" type="ORF">IH772_31990</name>
</gene>
<dbReference type="EMBL" id="JACZOI010001089">
    <property type="protein sequence ID" value="MBE0981598.1"/>
    <property type="molecule type" value="Genomic_DNA"/>
</dbReference>
<dbReference type="Proteomes" id="UP000640866">
    <property type="component" value="Unassembled WGS sequence"/>
</dbReference>
<evidence type="ECO:0000256" key="1">
    <source>
        <dbReference type="SAM" id="MobiDB-lite"/>
    </source>
</evidence>
<accession>A0AAP1RCD9</accession>
<dbReference type="AlphaFoldDB" id="A0AAP1RCD9"/>
<sequence>MAASGKLDLVRGDSHLAGNLLDGSLEGPLRIDEHDRPQASLGYRQGQLHGASTLF</sequence>
<reference evidence="2" key="1">
    <citation type="submission" date="2020-09" db="EMBL/GenBank/DDBJ databases">
        <title>Emerging polyconal dissemination of OXA-244-producing E. coli in France.</title>
        <authorList>
            <person name="Emeraud C."/>
            <person name="Girlich D."/>
            <person name="Bonnin R.A."/>
            <person name="Jousset A.B."/>
            <person name="Naas T."/>
            <person name="Dortet L."/>
        </authorList>
    </citation>
    <scope>NUCLEOTIDE SEQUENCE</scope>
    <source>
        <strain evidence="2">225E3</strain>
    </source>
</reference>
<protein>
    <submittedName>
        <fullName evidence="2">Toxin-antitoxin system YwqK family antitoxin</fullName>
    </submittedName>
</protein>
<organism evidence="2 3">
    <name type="scientific">Escherichia coli</name>
    <dbReference type="NCBI Taxonomy" id="562"/>
    <lineage>
        <taxon>Bacteria</taxon>
        <taxon>Pseudomonadati</taxon>
        <taxon>Pseudomonadota</taxon>
        <taxon>Gammaproteobacteria</taxon>
        <taxon>Enterobacterales</taxon>
        <taxon>Enterobacteriaceae</taxon>
        <taxon>Escherichia</taxon>
    </lineage>
</organism>
<feature type="non-terminal residue" evidence="2">
    <location>
        <position position="55"/>
    </location>
</feature>
<evidence type="ECO:0000313" key="2">
    <source>
        <dbReference type="EMBL" id="MBE0981598.1"/>
    </source>
</evidence>
<comment type="caution">
    <text evidence="2">The sequence shown here is derived from an EMBL/GenBank/DDBJ whole genome shotgun (WGS) entry which is preliminary data.</text>
</comment>
<evidence type="ECO:0000313" key="3">
    <source>
        <dbReference type="Proteomes" id="UP000640866"/>
    </source>
</evidence>